<reference evidence="2" key="1">
    <citation type="submission" date="2019-08" db="EMBL/GenBank/DDBJ databases">
        <authorList>
            <person name="Liu F."/>
        </authorList>
    </citation>
    <scope>NUCLEOTIDE SEQUENCE [LARGE SCALE GENOMIC DNA]</scope>
    <source>
        <strain evidence="2">PA1801</strain>
        <tissue evidence="2">Leaf</tissue>
    </source>
</reference>
<keyword evidence="3" id="KW-1185">Reference proteome</keyword>
<dbReference type="OrthoDB" id="1001105at2759"/>
<accession>A0A5B6WPU4</accession>
<keyword evidence="2" id="KW-0808">Transferase</keyword>
<sequence length="122" mass="14668">MKFLVLMLYKPTTRIVTKKLWLLNLPTKIKVTVWRISWNYLPTRVNMQHRKLVSNTSCPRCGESNETTDHIFRECPVTMEWITWISDQFTTCQNKLFWCGLWAIWGERNKECMSRNIVQVKK</sequence>
<evidence type="ECO:0000313" key="2">
    <source>
        <dbReference type="EMBL" id="KAA3483358.1"/>
    </source>
</evidence>
<proteinExistence type="predicted"/>
<comment type="caution">
    <text evidence="2">The sequence shown here is derived from an EMBL/GenBank/DDBJ whole genome shotgun (WGS) entry which is preliminary data.</text>
</comment>
<protein>
    <submittedName>
        <fullName evidence="2">RNA-directed DNA polymerase (Reverse transcriptase)</fullName>
    </submittedName>
</protein>
<gene>
    <name evidence="2" type="ORF">EPI10_005539</name>
</gene>
<dbReference type="GO" id="GO:0003964">
    <property type="term" value="F:RNA-directed DNA polymerase activity"/>
    <property type="evidence" value="ECO:0007669"/>
    <property type="project" value="UniProtKB-KW"/>
</dbReference>
<organism evidence="2 3">
    <name type="scientific">Gossypium australe</name>
    <dbReference type="NCBI Taxonomy" id="47621"/>
    <lineage>
        <taxon>Eukaryota</taxon>
        <taxon>Viridiplantae</taxon>
        <taxon>Streptophyta</taxon>
        <taxon>Embryophyta</taxon>
        <taxon>Tracheophyta</taxon>
        <taxon>Spermatophyta</taxon>
        <taxon>Magnoliopsida</taxon>
        <taxon>eudicotyledons</taxon>
        <taxon>Gunneridae</taxon>
        <taxon>Pentapetalae</taxon>
        <taxon>rosids</taxon>
        <taxon>malvids</taxon>
        <taxon>Malvales</taxon>
        <taxon>Malvaceae</taxon>
        <taxon>Malvoideae</taxon>
        <taxon>Gossypium</taxon>
    </lineage>
</organism>
<name>A0A5B6WPU4_9ROSI</name>
<evidence type="ECO:0000313" key="3">
    <source>
        <dbReference type="Proteomes" id="UP000325315"/>
    </source>
</evidence>
<feature type="domain" description="Reverse transcriptase zinc-binding" evidence="1">
    <location>
        <begin position="15"/>
        <end position="80"/>
    </location>
</feature>
<dbReference type="AlphaFoldDB" id="A0A5B6WPU4"/>
<dbReference type="Pfam" id="PF13966">
    <property type="entry name" value="zf-RVT"/>
    <property type="match status" value="1"/>
</dbReference>
<dbReference type="InterPro" id="IPR026960">
    <property type="entry name" value="RVT-Znf"/>
</dbReference>
<dbReference type="EMBL" id="SMMG02000002">
    <property type="protein sequence ID" value="KAA3483358.1"/>
    <property type="molecule type" value="Genomic_DNA"/>
</dbReference>
<dbReference type="Proteomes" id="UP000325315">
    <property type="component" value="Unassembled WGS sequence"/>
</dbReference>
<evidence type="ECO:0000259" key="1">
    <source>
        <dbReference type="Pfam" id="PF13966"/>
    </source>
</evidence>
<keyword evidence="2" id="KW-0548">Nucleotidyltransferase</keyword>
<keyword evidence="2" id="KW-0695">RNA-directed DNA polymerase</keyword>